<proteinExistence type="predicted"/>
<keyword evidence="1" id="KW-1133">Transmembrane helix</keyword>
<dbReference type="RefSeq" id="WP_071634958.1">
    <property type="nucleotide sequence ID" value="NZ_MLFK01000001.1"/>
</dbReference>
<feature type="transmembrane region" description="Helical" evidence="1">
    <location>
        <begin position="20"/>
        <end position="39"/>
    </location>
</feature>
<comment type="caution">
    <text evidence="2">The sequence shown here is derived from an EMBL/GenBank/DDBJ whole genome shotgun (WGS) entry which is preliminary data.</text>
</comment>
<keyword evidence="3" id="KW-1185">Reference proteome</keyword>
<dbReference type="Proteomes" id="UP000182826">
    <property type="component" value="Unassembled WGS sequence"/>
</dbReference>
<dbReference type="OrthoDB" id="7172951at2"/>
<organism evidence="2 3">
    <name type="scientific">Flavobacterium johnsoniae</name>
    <name type="common">Cytophaga johnsonae</name>
    <dbReference type="NCBI Taxonomy" id="986"/>
    <lineage>
        <taxon>Bacteria</taxon>
        <taxon>Pseudomonadati</taxon>
        <taxon>Bacteroidota</taxon>
        <taxon>Flavobacteriia</taxon>
        <taxon>Flavobacteriales</taxon>
        <taxon>Flavobacteriaceae</taxon>
        <taxon>Flavobacterium</taxon>
    </lineage>
</organism>
<evidence type="ECO:0000313" key="2">
    <source>
        <dbReference type="EMBL" id="OIV43955.1"/>
    </source>
</evidence>
<sequence length="268" mass="31344">MKKTVTVNEAISKGKITLVYLPMAVMVVIITLGITLSVYDLVPGWTIPITFILGTLLGWITWSYFVNKWKVWAYENVRNVNELKRKAINQKLIWKSDSWFEKTEFKNSEQEAKLQLLQKKFLEKDVYKDDINVPKETLIYYSKTSIYFALAVSVGIILIGIYLVLEAEYWSLILILIGLYLAYDQFTKLKNNNPQIVINDKGIKLRDEKLVSWKNIHDDNVFNQSSGRDSANFLSFNNVMVEIDELDIKFEELEHLLHVYRVRFENNN</sequence>
<keyword evidence="1" id="KW-0472">Membrane</keyword>
<feature type="transmembrane region" description="Helical" evidence="1">
    <location>
        <begin position="45"/>
        <end position="66"/>
    </location>
</feature>
<dbReference type="AlphaFoldDB" id="A0A1J7BZB6"/>
<feature type="transmembrane region" description="Helical" evidence="1">
    <location>
        <begin position="145"/>
        <end position="163"/>
    </location>
</feature>
<keyword evidence="1" id="KW-0812">Transmembrane</keyword>
<accession>A0A1J7BZB6</accession>
<protein>
    <submittedName>
        <fullName evidence="2">Uncharacterized protein</fullName>
    </submittedName>
</protein>
<gene>
    <name evidence="2" type="ORF">BKM63_01780</name>
</gene>
<dbReference type="EMBL" id="MLFK01000001">
    <property type="protein sequence ID" value="OIV43955.1"/>
    <property type="molecule type" value="Genomic_DNA"/>
</dbReference>
<reference evidence="2 3" key="1">
    <citation type="submission" date="2016-10" db="EMBL/GenBank/DDBJ databases">
        <title>Draft Genome Sequence of Rhizobacteria Flavobacterium johnsoniae CI04.</title>
        <authorList>
            <person name="Bravo J.I."/>
            <person name="Lozano G.L."/>
            <person name="Handelsman J."/>
        </authorList>
    </citation>
    <scope>NUCLEOTIDE SEQUENCE [LARGE SCALE GENOMIC DNA]</scope>
    <source>
        <strain evidence="2 3">CI04</strain>
    </source>
</reference>
<evidence type="ECO:0000256" key="1">
    <source>
        <dbReference type="SAM" id="Phobius"/>
    </source>
</evidence>
<feature type="transmembrane region" description="Helical" evidence="1">
    <location>
        <begin position="169"/>
        <end position="186"/>
    </location>
</feature>
<evidence type="ECO:0000313" key="3">
    <source>
        <dbReference type="Proteomes" id="UP000182826"/>
    </source>
</evidence>
<name>A0A1J7BZB6_FLAJO</name>